<evidence type="ECO:0000256" key="6">
    <source>
        <dbReference type="ARBA" id="ARBA00023306"/>
    </source>
</evidence>
<keyword evidence="6 7" id="KW-0131">Cell cycle</keyword>
<protein>
    <recommendedName>
        <fullName evidence="7">Tol-Pal system protein TolB</fullName>
    </recommendedName>
</protein>
<dbReference type="GO" id="GO:0017038">
    <property type="term" value="P:protein import"/>
    <property type="evidence" value="ECO:0007669"/>
    <property type="project" value="InterPro"/>
</dbReference>
<keyword evidence="11" id="KW-1185">Reference proteome</keyword>
<keyword evidence="5 7" id="KW-0574">Periplasm</keyword>
<sequence length="421" mass="45378" precursor="true">MKNLKLAILSATLALAAGGALAQMRIEISGVGSNQIPVAVAGFADENIAPQQISAIIKADLERSGAFKLIDAGVITSMSNIDYGNWKAKGADALVVGTVAKSAAGDFEVRYKLFDTVKQSELSQLNVARAPQFTRLTAHNIADDVYLKLTGIRGAFSTRIAYVKEYDKRHYELLVADADGEGEQMALRSNEPIISPSWSPDGTKVAYVSFEQKKPVVYVQNLINRARTVVANEKGSNSSPVWAPTGNKLAVSLSKDGHTQIYTVNADGGNLKRVSNSAGIDSEANFAPDGSIYFMSDRSGGPQIYRMNGDGGEAKRVTFTGNYNISPRVSADGKTLAYISRRDGNYQLYAMDLASGQEQRLSDSTDDQYPSFAPNGKYIMYATQAGGRKSLAVVSVDGRVKQRLTTQAGNIKEPTWGPFMQ</sequence>
<evidence type="ECO:0000259" key="9">
    <source>
        <dbReference type="Pfam" id="PF16472"/>
    </source>
</evidence>
<comment type="function">
    <text evidence="7">Part of the Tol-Pal system, which plays a role in outer membrane invagination during cell division and is important for maintaining outer membrane integrity.</text>
</comment>
<evidence type="ECO:0000256" key="7">
    <source>
        <dbReference type="HAMAP-Rule" id="MF_00671"/>
    </source>
</evidence>
<accession>A0A843SS01</accession>
<evidence type="ECO:0000313" key="11">
    <source>
        <dbReference type="Proteomes" id="UP000444318"/>
    </source>
</evidence>
<dbReference type="InterPro" id="IPR014167">
    <property type="entry name" value="Tol-Pal_TolB"/>
</dbReference>
<dbReference type="NCBIfam" id="TIGR02800">
    <property type="entry name" value="propeller_TolB"/>
    <property type="match status" value="1"/>
</dbReference>
<feature type="domain" description="Prolow-density lipoprotein receptor-related protein 1-like beta-propeller" evidence="9">
    <location>
        <begin position="255"/>
        <end position="406"/>
    </location>
</feature>
<evidence type="ECO:0000256" key="2">
    <source>
        <dbReference type="ARBA" id="ARBA00009820"/>
    </source>
</evidence>
<evidence type="ECO:0000259" key="8">
    <source>
        <dbReference type="Pfam" id="PF04052"/>
    </source>
</evidence>
<dbReference type="RefSeq" id="WP_152809949.1">
    <property type="nucleotide sequence ID" value="NZ_WHUF01000013.1"/>
</dbReference>
<feature type="chain" id="PRO_5033175185" description="Tol-Pal system protein TolB" evidence="7">
    <location>
        <begin position="23"/>
        <end position="421"/>
    </location>
</feature>
<reference evidence="10 11" key="1">
    <citation type="submission" date="2019-10" db="EMBL/GenBank/DDBJ databases">
        <title>Two novel species isolated from a subtropical stream in China.</title>
        <authorList>
            <person name="Lu H."/>
        </authorList>
    </citation>
    <scope>NUCLEOTIDE SEQUENCE [LARGE SCALE GENOMIC DNA]</scope>
    <source>
        <strain evidence="10 11">FT103W</strain>
    </source>
</reference>
<keyword evidence="3 7" id="KW-0132">Cell division</keyword>
<dbReference type="Pfam" id="PF07676">
    <property type="entry name" value="PD40"/>
    <property type="match status" value="1"/>
</dbReference>
<dbReference type="GO" id="GO:0051301">
    <property type="term" value="P:cell division"/>
    <property type="evidence" value="ECO:0007669"/>
    <property type="project" value="UniProtKB-UniRule"/>
</dbReference>
<evidence type="ECO:0000256" key="1">
    <source>
        <dbReference type="ARBA" id="ARBA00004418"/>
    </source>
</evidence>
<feature type="domain" description="TolB N-terminal" evidence="8">
    <location>
        <begin position="24"/>
        <end position="122"/>
    </location>
</feature>
<gene>
    <name evidence="7 10" type="primary">tolB</name>
    <name evidence="10" type="ORF">GEV01_29870</name>
</gene>
<dbReference type="EMBL" id="WHUF01000013">
    <property type="protein sequence ID" value="MQA23737.1"/>
    <property type="molecule type" value="Genomic_DNA"/>
</dbReference>
<dbReference type="Gene3D" id="3.40.50.10070">
    <property type="entry name" value="TolB, N-terminal domain"/>
    <property type="match status" value="1"/>
</dbReference>
<comment type="subcellular location">
    <subcellularLocation>
        <location evidence="1 7">Periplasm</location>
    </subcellularLocation>
</comment>
<dbReference type="HAMAP" id="MF_00671">
    <property type="entry name" value="TolB"/>
    <property type="match status" value="1"/>
</dbReference>
<proteinExistence type="inferred from homology"/>
<dbReference type="SUPFAM" id="SSF52964">
    <property type="entry name" value="TolB, N-terminal domain"/>
    <property type="match status" value="1"/>
</dbReference>
<dbReference type="InterPro" id="IPR007195">
    <property type="entry name" value="TolB_N"/>
</dbReference>
<dbReference type="GO" id="GO:0042597">
    <property type="term" value="C:periplasmic space"/>
    <property type="evidence" value="ECO:0007669"/>
    <property type="project" value="UniProtKB-SubCell"/>
</dbReference>
<dbReference type="AlphaFoldDB" id="A0A843SS01"/>
<dbReference type="SUPFAM" id="SSF69304">
    <property type="entry name" value="Tricorn protease N-terminal domain"/>
    <property type="match status" value="1"/>
</dbReference>
<dbReference type="Proteomes" id="UP000444318">
    <property type="component" value="Unassembled WGS sequence"/>
</dbReference>
<name>A0A843SS01_9BURK</name>
<evidence type="ECO:0000256" key="4">
    <source>
        <dbReference type="ARBA" id="ARBA00022729"/>
    </source>
</evidence>
<keyword evidence="4 7" id="KW-0732">Signal</keyword>
<evidence type="ECO:0000256" key="5">
    <source>
        <dbReference type="ARBA" id="ARBA00022764"/>
    </source>
</evidence>
<dbReference type="Gene3D" id="2.120.10.30">
    <property type="entry name" value="TolB, C-terminal domain"/>
    <property type="match status" value="1"/>
</dbReference>
<evidence type="ECO:0000256" key="3">
    <source>
        <dbReference type="ARBA" id="ARBA00022618"/>
    </source>
</evidence>
<dbReference type="Pfam" id="PF04052">
    <property type="entry name" value="TolB_N"/>
    <property type="match status" value="1"/>
</dbReference>
<evidence type="ECO:0000313" key="10">
    <source>
        <dbReference type="EMBL" id="MQA23737.1"/>
    </source>
</evidence>
<comment type="caution">
    <text evidence="10">The sequence shown here is derived from an EMBL/GenBank/DDBJ whole genome shotgun (WGS) entry which is preliminary data.</text>
</comment>
<dbReference type="PANTHER" id="PTHR36842:SF1">
    <property type="entry name" value="PROTEIN TOLB"/>
    <property type="match status" value="1"/>
</dbReference>
<organism evidence="10 11">
    <name type="scientific">Rugamonas rivuli</name>
    <dbReference type="NCBI Taxonomy" id="2743358"/>
    <lineage>
        <taxon>Bacteria</taxon>
        <taxon>Pseudomonadati</taxon>
        <taxon>Pseudomonadota</taxon>
        <taxon>Betaproteobacteria</taxon>
        <taxon>Burkholderiales</taxon>
        <taxon>Oxalobacteraceae</taxon>
        <taxon>Telluria group</taxon>
        <taxon>Rugamonas</taxon>
    </lineage>
</organism>
<comment type="subunit">
    <text evidence="7">The Tol-Pal system is composed of five core proteins: the inner membrane proteins TolA, TolQ and TolR, the periplasmic protein TolB and the outer membrane protein Pal. They form a network linking the inner and outer membranes and the peptidoglycan layer.</text>
</comment>
<comment type="similarity">
    <text evidence="2 7">Belongs to the TolB family.</text>
</comment>
<dbReference type="InterPro" id="IPR011042">
    <property type="entry name" value="6-blade_b-propeller_TolB-like"/>
</dbReference>
<dbReference type="InterPro" id="IPR032485">
    <property type="entry name" value="LRP1-like_beta_prop"/>
</dbReference>
<dbReference type="InterPro" id="IPR011659">
    <property type="entry name" value="WD40"/>
</dbReference>
<dbReference type="PANTHER" id="PTHR36842">
    <property type="entry name" value="PROTEIN TOLB HOMOLOG"/>
    <property type="match status" value="1"/>
</dbReference>
<feature type="signal peptide" evidence="7">
    <location>
        <begin position="1"/>
        <end position="22"/>
    </location>
</feature>
<dbReference type="Pfam" id="PF16472">
    <property type="entry name" value="DUF5050"/>
    <property type="match status" value="1"/>
</dbReference>